<evidence type="ECO:0000313" key="3">
    <source>
        <dbReference type="EMBL" id="RFC62824.1"/>
    </source>
</evidence>
<dbReference type="InterPro" id="IPR049492">
    <property type="entry name" value="BD-FAE-like_dom"/>
</dbReference>
<dbReference type="PANTHER" id="PTHR48081:SF9">
    <property type="entry name" value="CARBOXYLESTERASE"/>
    <property type="match status" value="1"/>
</dbReference>
<dbReference type="Pfam" id="PF20434">
    <property type="entry name" value="BD-FAE"/>
    <property type="match status" value="1"/>
</dbReference>
<evidence type="ECO:0000313" key="4">
    <source>
        <dbReference type="Proteomes" id="UP000264310"/>
    </source>
</evidence>
<keyword evidence="4" id="KW-1185">Reference proteome</keyword>
<dbReference type="EMBL" id="QURL01000005">
    <property type="protein sequence ID" value="RFC62824.1"/>
    <property type="molecule type" value="Genomic_DNA"/>
</dbReference>
<dbReference type="InterPro" id="IPR029058">
    <property type="entry name" value="AB_hydrolase_fold"/>
</dbReference>
<name>A0A371X1B8_9HYPH</name>
<dbReference type="PANTHER" id="PTHR48081">
    <property type="entry name" value="AB HYDROLASE SUPERFAMILY PROTEIN C4A8.06C"/>
    <property type="match status" value="1"/>
</dbReference>
<reference evidence="3 4" key="1">
    <citation type="submission" date="2018-08" db="EMBL/GenBank/DDBJ databases">
        <title>Fulvimarina sp. 85, whole genome shotgun sequence.</title>
        <authorList>
            <person name="Tuo L."/>
        </authorList>
    </citation>
    <scope>NUCLEOTIDE SEQUENCE [LARGE SCALE GENOMIC DNA]</scope>
    <source>
        <strain evidence="3 4">85</strain>
    </source>
</reference>
<dbReference type="Gene3D" id="3.40.50.1820">
    <property type="entry name" value="alpha/beta hydrolase"/>
    <property type="match status" value="1"/>
</dbReference>
<comment type="caution">
    <text evidence="3">The sequence shown here is derived from an EMBL/GenBank/DDBJ whole genome shotgun (WGS) entry which is preliminary data.</text>
</comment>
<gene>
    <name evidence="3" type="ORF">DYI37_12725</name>
</gene>
<sequence length="304" mass="32632">MTRPARFRFSRRFVRTWPFARLATILSSLSLVLLAGCAGALNAVTSGAGYRVVENVRYMPGERGTLDLYIPDGVAANAPLVVYVHGGSWDSGSKDIYLFVGQSLASEGMIVAVPNYRLYPETRFPGFVEDAARATVAAARLADRGEYGIAAGRHPLFLMGHSAGAEIAGLLATDGRYLSRAGGSIRDLSGFVGLAGPYDFLPLTEERYKRIFPEATRAASQPVNFVDGDEPPMLLIAGSADTTVDPKNTRSLAAKARSAGVPVESRIVDGVDHIGVITAFATALDLSDRSIRSEVLNFIRRHAR</sequence>
<dbReference type="AlphaFoldDB" id="A0A371X1B8"/>
<evidence type="ECO:0000259" key="2">
    <source>
        <dbReference type="Pfam" id="PF20434"/>
    </source>
</evidence>
<dbReference type="OrthoDB" id="9771666at2"/>
<keyword evidence="1 3" id="KW-0378">Hydrolase</keyword>
<dbReference type="Proteomes" id="UP000264310">
    <property type="component" value="Unassembled WGS sequence"/>
</dbReference>
<accession>A0A371X1B8</accession>
<dbReference type="RefSeq" id="WP_116683640.1">
    <property type="nucleotide sequence ID" value="NZ_QURL01000005.1"/>
</dbReference>
<feature type="domain" description="BD-FAE-like" evidence="2">
    <location>
        <begin position="66"/>
        <end position="255"/>
    </location>
</feature>
<evidence type="ECO:0000256" key="1">
    <source>
        <dbReference type="ARBA" id="ARBA00022801"/>
    </source>
</evidence>
<dbReference type="GO" id="GO:0016787">
    <property type="term" value="F:hydrolase activity"/>
    <property type="evidence" value="ECO:0007669"/>
    <property type="project" value="UniProtKB-KW"/>
</dbReference>
<organism evidence="3 4">
    <name type="scientific">Fulvimarina endophytica</name>
    <dbReference type="NCBI Taxonomy" id="2293836"/>
    <lineage>
        <taxon>Bacteria</taxon>
        <taxon>Pseudomonadati</taxon>
        <taxon>Pseudomonadota</taxon>
        <taxon>Alphaproteobacteria</taxon>
        <taxon>Hyphomicrobiales</taxon>
        <taxon>Aurantimonadaceae</taxon>
        <taxon>Fulvimarina</taxon>
    </lineage>
</organism>
<dbReference type="SUPFAM" id="SSF53474">
    <property type="entry name" value="alpha/beta-Hydrolases"/>
    <property type="match status" value="1"/>
</dbReference>
<protein>
    <submittedName>
        <fullName evidence="3">Alpha/beta hydrolase</fullName>
    </submittedName>
</protein>
<dbReference type="InterPro" id="IPR050300">
    <property type="entry name" value="GDXG_lipolytic_enzyme"/>
</dbReference>
<proteinExistence type="predicted"/>